<evidence type="ECO:0000256" key="3">
    <source>
        <dbReference type="ARBA" id="ARBA00022833"/>
    </source>
</evidence>
<dbReference type="Proteomes" id="UP001501563">
    <property type="component" value="Unassembled WGS sequence"/>
</dbReference>
<dbReference type="PANTHER" id="PTHR42813:SF2">
    <property type="entry name" value="DEHYDROGENASE, ZINC-CONTAINING, PUTATIVE (AFU_ORTHOLOGUE AFUA_2G02810)-RELATED"/>
    <property type="match status" value="1"/>
</dbReference>
<comment type="cofactor">
    <cofactor evidence="1">
        <name>Zn(2+)</name>
        <dbReference type="ChEBI" id="CHEBI:29105"/>
    </cofactor>
</comment>
<dbReference type="InterPro" id="IPR011032">
    <property type="entry name" value="GroES-like_sf"/>
</dbReference>
<reference evidence="7" key="1">
    <citation type="journal article" date="2019" name="Int. J. Syst. Evol. Microbiol.">
        <title>The Global Catalogue of Microorganisms (GCM) 10K type strain sequencing project: providing services to taxonomists for standard genome sequencing and annotation.</title>
        <authorList>
            <consortium name="The Broad Institute Genomics Platform"/>
            <consortium name="The Broad Institute Genome Sequencing Center for Infectious Disease"/>
            <person name="Wu L."/>
            <person name="Ma J."/>
        </authorList>
    </citation>
    <scope>NUCLEOTIDE SEQUENCE [LARGE SCALE GENOMIC DNA]</scope>
    <source>
        <strain evidence="7">JCM 16578</strain>
    </source>
</reference>
<keyword evidence="2" id="KW-0479">Metal-binding</keyword>
<organism evidence="6 7">
    <name type="scientific">Streptomyces lannensis</name>
    <dbReference type="NCBI Taxonomy" id="766498"/>
    <lineage>
        <taxon>Bacteria</taxon>
        <taxon>Bacillati</taxon>
        <taxon>Actinomycetota</taxon>
        <taxon>Actinomycetes</taxon>
        <taxon>Kitasatosporales</taxon>
        <taxon>Streptomycetaceae</taxon>
        <taxon>Streptomyces</taxon>
    </lineage>
</organism>
<evidence type="ECO:0000313" key="7">
    <source>
        <dbReference type="Proteomes" id="UP001501563"/>
    </source>
</evidence>
<dbReference type="Pfam" id="PF00107">
    <property type="entry name" value="ADH_zinc_N"/>
    <property type="match status" value="1"/>
</dbReference>
<dbReference type="InterPro" id="IPR013154">
    <property type="entry name" value="ADH-like_N"/>
</dbReference>
<dbReference type="Gene3D" id="3.90.180.10">
    <property type="entry name" value="Medium-chain alcohol dehydrogenases, catalytic domain"/>
    <property type="match status" value="1"/>
</dbReference>
<keyword evidence="7" id="KW-1185">Reference proteome</keyword>
<dbReference type="PANTHER" id="PTHR42813">
    <property type="entry name" value="ZINC-TYPE ALCOHOL DEHYDROGENASE-LIKE"/>
    <property type="match status" value="1"/>
</dbReference>
<protein>
    <submittedName>
        <fullName evidence="6">Alcohol dehydrogenase catalytic domain-containing protein</fullName>
    </submittedName>
</protein>
<dbReference type="Pfam" id="PF08240">
    <property type="entry name" value="ADH_N"/>
    <property type="match status" value="1"/>
</dbReference>
<feature type="domain" description="Alcohol dehydrogenase-like N-terminal" evidence="5">
    <location>
        <begin position="25"/>
        <end position="135"/>
    </location>
</feature>
<proteinExistence type="predicted"/>
<evidence type="ECO:0000256" key="1">
    <source>
        <dbReference type="ARBA" id="ARBA00001947"/>
    </source>
</evidence>
<evidence type="ECO:0000259" key="4">
    <source>
        <dbReference type="Pfam" id="PF00107"/>
    </source>
</evidence>
<comment type="caution">
    <text evidence="6">The sequence shown here is derived from an EMBL/GenBank/DDBJ whole genome shotgun (WGS) entry which is preliminary data.</text>
</comment>
<feature type="domain" description="Alcohol dehydrogenase-like C-terminal" evidence="4">
    <location>
        <begin position="180"/>
        <end position="305"/>
    </location>
</feature>
<dbReference type="InterPro" id="IPR013149">
    <property type="entry name" value="ADH-like_C"/>
</dbReference>
<dbReference type="SUPFAM" id="SSF50129">
    <property type="entry name" value="GroES-like"/>
    <property type="match status" value="1"/>
</dbReference>
<dbReference type="CDD" id="cd08287">
    <property type="entry name" value="FDH_like_ADH3"/>
    <property type="match status" value="1"/>
</dbReference>
<name>A0ABP7JXD0_9ACTN</name>
<evidence type="ECO:0000256" key="2">
    <source>
        <dbReference type="ARBA" id="ARBA00022723"/>
    </source>
</evidence>
<keyword evidence="3" id="KW-0862">Zinc</keyword>
<dbReference type="RefSeq" id="WP_345547510.1">
    <property type="nucleotide sequence ID" value="NZ_BAAAZA010000005.1"/>
</dbReference>
<dbReference type="InterPro" id="IPR036291">
    <property type="entry name" value="NAD(P)-bd_dom_sf"/>
</dbReference>
<gene>
    <name evidence="6" type="ORF">GCM10022207_20250</name>
</gene>
<sequence length="348" mass="36416">MRATTIHAPFDMRVEDVPDPVVQVPTDAVVRVVQACICGSDLWAYRGESSRKPGQRIGHEFLGTIEETGSEVTGVRRGDLVVAPFVWSDGVCDYCREGLTTSCEHGGFWGSVGSDGGQGEAVRVPFADATLVRLPKEALSDGRLLSALLTLSDVLGTGHHAALGAGVRPGATVAVVGDGAVGLCAVLAAKRLGAERIIALGRHEARTDIARRFGATDVVAERGEAAVEAVRELTRGRGAHAVVEAVGTEQSMRTAVNVTRDGGAIGFVGVPHGSSTGLDLGVMFDRNIALRGGVAPVRTYIPELLPDILDGTIDPSPVFDRTVGLEGVPDGYRAMDERTALKVLVTHG</sequence>
<evidence type="ECO:0000259" key="5">
    <source>
        <dbReference type="Pfam" id="PF08240"/>
    </source>
</evidence>
<dbReference type="EMBL" id="BAAAZA010000005">
    <property type="protein sequence ID" value="GAA3856911.1"/>
    <property type="molecule type" value="Genomic_DNA"/>
</dbReference>
<accession>A0ABP7JXD0</accession>
<dbReference type="SUPFAM" id="SSF51735">
    <property type="entry name" value="NAD(P)-binding Rossmann-fold domains"/>
    <property type="match status" value="1"/>
</dbReference>
<evidence type="ECO:0000313" key="6">
    <source>
        <dbReference type="EMBL" id="GAA3856911.1"/>
    </source>
</evidence>
<dbReference type="Gene3D" id="3.40.50.720">
    <property type="entry name" value="NAD(P)-binding Rossmann-like Domain"/>
    <property type="match status" value="1"/>
</dbReference>